<dbReference type="EMBL" id="JAROCB010000005">
    <property type="protein sequence ID" value="MDN4598897.1"/>
    <property type="molecule type" value="Genomic_DNA"/>
</dbReference>
<feature type="transmembrane region" description="Helical" evidence="1">
    <location>
        <begin position="86"/>
        <end position="109"/>
    </location>
</feature>
<evidence type="ECO:0000313" key="3">
    <source>
        <dbReference type="Proteomes" id="UP001174210"/>
    </source>
</evidence>
<keyword evidence="1" id="KW-0472">Membrane</keyword>
<evidence type="ECO:0000313" key="2">
    <source>
        <dbReference type="EMBL" id="MDN4598897.1"/>
    </source>
</evidence>
<feature type="transmembrane region" description="Helical" evidence="1">
    <location>
        <begin position="55"/>
        <end position="74"/>
    </location>
</feature>
<dbReference type="RefSeq" id="WP_301220245.1">
    <property type="nucleotide sequence ID" value="NZ_JAROCB010000005.1"/>
</dbReference>
<dbReference type="InterPro" id="IPR045713">
    <property type="entry name" value="DUF6069"/>
</dbReference>
<keyword evidence="3" id="KW-1185">Reference proteome</keyword>
<reference evidence="2" key="1">
    <citation type="submission" date="2023-03" db="EMBL/GenBank/DDBJ databases">
        <title>MT1 and MT2 Draft Genomes of Novel Species.</title>
        <authorList>
            <person name="Venkateswaran K."/>
        </authorList>
    </citation>
    <scope>NUCLEOTIDE SEQUENCE</scope>
    <source>
        <strain evidence="2">F6_8S_P_1A</strain>
    </source>
</reference>
<evidence type="ECO:0000256" key="1">
    <source>
        <dbReference type="SAM" id="Phobius"/>
    </source>
</evidence>
<comment type="caution">
    <text evidence="2">The sequence shown here is derived from an EMBL/GenBank/DDBJ whole genome shotgun (WGS) entry which is preliminary data.</text>
</comment>
<protein>
    <submittedName>
        <fullName evidence="2">DUF6069 family protein</fullName>
    </submittedName>
</protein>
<keyword evidence="1" id="KW-0812">Transmembrane</keyword>
<dbReference type="Proteomes" id="UP001174210">
    <property type="component" value="Unassembled WGS sequence"/>
</dbReference>
<feature type="transmembrane region" description="Helical" evidence="1">
    <location>
        <begin position="115"/>
        <end position="138"/>
    </location>
</feature>
<keyword evidence="1" id="KW-1133">Transmembrane helix</keyword>
<dbReference type="Pfam" id="PF19545">
    <property type="entry name" value="DUF6069"/>
    <property type="match status" value="1"/>
</dbReference>
<gene>
    <name evidence="2" type="ORF">P5G59_17220</name>
</gene>
<feature type="transmembrane region" description="Helical" evidence="1">
    <location>
        <begin position="18"/>
        <end position="43"/>
    </location>
</feature>
<proteinExistence type="predicted"/>
<accession>A0ABT8J1R1</accession>
<organism evidence="2 3">
    <name type="scientific">Leifsonia virtsii</name>
    <dbReference type="NCBI Taxonomy" id="3035915"/>
    <lineage>
        <taxon>Bacteria</taxon>
        <taxon>Bacillati</taxon>
        <taxon>Actinomycetota</taxon>
        <taxon>Actinomycetes</taxon>
        <taxon>Micrococcales</taxon>
        <taxon>Microbacteriaceae</taxon>
        <taxon>Leifsonia</taxon>
    </lineage>
</organism>
<sequence length="153" mass="15429">MVSTAAPTVARVHPARAAVVLVIATIVAIALNALIAAAAVAFGASASYGPLTAPAYASMTILGIAAGWAGWRLISRRSAHPRRALAITVPVALALSFAPDLLLGIFRFIPGTTTAAVIALALMHVVTAAVAVPAYAVASPRLEAPASAPRKYA</sequence>
<name>A0ABT8J1R1_9MICO</name>